<protein>
    <recommendedName>
        <fullName evidence="5">DUF3311 domain-containing protein</fullName>
    </recommendedName>
</protein>
<dbReference type="AlphaFoldDB" id="M0A461"/>
<feature type="transmembrane region" description="Helical" evidence="2">
    <location>
        <begin position="38"/>
        <end position="56"/>
    </location>
</feature>
<dbReference type="Proteomes" id="UP000011519">
    <property type="component" value="Unassembled WGS sequence"/>
</dbReference>
<sequence>MRHLQLVGWLAVAVVLCALAIPWFLWGDARTVAGISLWLWWHIGWMGLASVVFWLFSRYAWGLGIEPDGTAPSADTSSTDGTDTGGDQP</sequence>
<evidence type="ECO:0000313" key="3">
    <source>
        <dbReference type="EMBL" id="ELY93505.1"/>
    </source>
</evidence>
<keyword evidence="4" id="KW-1185">Reference proteome</keyword>
<keyword evidence="2" id="KW-0472">Membrane</keyword>
<feature type="region of interest" description="Disordered" evidence="1">
    <location>
        <begin position="69"/>
        <end position="89"/>
    </location>
</feature>
<name>M0A461_9EURY</name>
<keyword evidence="2" id="KW-1133">Transmembrane helix</keyword>
<dbReference type="InterPro" id="IPR021741">
    <property type="entry name" value="DUF3311"/>
</dbReference>
<evidence type="ECO:0000313" key="4">
    <source>
        <dbReference type="Proteomes" id="UP000011519"/>
    </source>
</evidence>
<dbReference type="EMBL" id="AOIM01000014">
    <property type="protein sequence ID" value="ELY93505.1"/>
    <property type="molecule type" value="Genomic_DNA"/>
</dbReference>
<evidence type="ECO:0008006" key="5">
    <source>
        <dbReference type="Google" id="ProtNLM"/>
    </source>
</evidence>
<accession>M0A461</accession>
<evidence type="ECO:0000256" key="1">
    <source>
        <dbReference type="SAM" id="MobiDB-lite"/>
    </source>
</evidence>
<gene>
    <name evidence="3" type="ORF">C483_06058</name>
</gene>
<dbReference type="STRING" id="1227493.C483_06058"/>
<dbReference type="RefSeq" id="WP_006652451.1">
    <property type="nucleotide sequence ID" value="NZ_AOIM01000014.1"/>
</dbReference>
<proteinExistence type="predicted"/>
<comment type="caution">
    <text evidence="3">The sequence shown here is derived from an EMBL/GenBank/DDBJ whole genome shotgun (WGS) entry which is preliminary data.</text>
</comment>
<keyword evidence="2" id="KW-0812">Transmembrane</keyword>
<dbReference type="PATRIC" id="fig|1227493.4.peg.1187"/>
<reference evidence="3 4" key="1">
    <citation type="journal article" date="2014" name="PLoS Genet.">
        <title>Phylogenetically driven sequencing of extremely halophilic archaea reveals strategies for static and dynamic osmo-response.</title>
        <authorList>
            <person name="Becker E.A."/>
            <person name="Seitzer P.M."/>
            <person name="Tritt A."/>
            <person name="Larsen D."/>
            <person name="Krusor M."/>
            <person name="Yao A.I."/>
            <person name="Wu D."/>
            <person name="Madern D."/>
            <person name="Eisen J.A."/>
            <person name="Darling A.E."/>
            <person name="Facciotti M.T."/>
        </authorList>
    </citation>
    <scope>NUCLEOTIDE SEQUENCE [LARGE SCALE GENOMIC DNA]</scope>
    <source>
        <strain evidence="3 4">JCM 10989</strain>
    </source>
</reference>
<evidence type="ECO:0000256" key="2">
    <source>
        <dbReference type="SAM" id="Phobius"/>
    </source>
</evidence>
<dbReference type="OrthoDB" id="295408at2157"/>
<organism evidence="3 4">
    <name type="scientific">Natrialba hulunbeirensis JCM 10989</name>
    <dbReference type="NCBI Taxonomy" id="1227493"/>
    <lineage>
        <taxon>Archaea</taxon>
        <taxon>Methanobacteriati</taxon>
        <taxon>Methanobacteriota</taxon>
        <taxon>Stenosarchaea group</taxon>
        <taxon>Halobacteria</taxon>
        <taxon>Halobacteriales</taxon>
        <taxon>Natrialbaceae</taxon>
        <taxon>Natrialba</taxon>
    </lineage>
</organism>
<dbReference type="Pfam" id="PF11755">
    <property type="entry name" value="DUF3311"/>
    <property type="match status" value="1"/>
</dbReference>
<feature type="transmembrane region" description="Helical" evidence="2">
    <location>
        <begin position="7"/>
        <end position="26"/>
    </location>
</feature>